<sequence>MRIRFFRITPSKIRDKAEHHRARALSQLKSKSSLKVRHDRYNAEMSRARFFETMLTGSVQ</sequence>
<dbReference type="Proteomes" id="UP000326729">
    <property type="component" value="Unassembled WGS sequence"/>
</dbReference>
<evidence type="ECO:0000313" key="1">
    <source>
        <dbReference type="EMBL" id="VVM48005.1"/>
    </source>
</evidence>
<dbReference type="AlphaFoldDB" id="A0A5E6Q5U4"/>
<reference evidence="1 2" key="1">
    <citation type="submission" date="2019-09" db="EMBL/GenBank/DDBJ databases">
        <authorList>
            <person name="Chandra G."/>
            <person name="Truman W A."/>
        </authorList>
    </citation>
    <scope>NUCLEOTIDE SEQUENCE [LARGE SCALE GENOMIC DNA]</scope>
    <source>
        <strain evidence="1">PS659</strain>
    </source>
</reference>
<gene>
    <name evidence="1" type="ORF">PS659_00647</name>
</gene>
<name>A0A5E6Q5U4_PSEFL</name>
<accession>A0A5E6Q5U4</accession>
<organism evidence="1 2">
    <name type="scientific">Pseudomonas fluorescens</name>
    <dbReference type="NCBI Taxonomy" id="294"/>
    <lineage>
        <taxon>Bacteria</taxon>
        <taxon>Pseudomonadati</taxon>
        <taxon>Pseudomonadota</taxon>
        <taxon>Gammaproteobacteria</taxon>
        <taxon>Pseudomonadales</taxon>
        <taxon>Pseudomonadaceae</taxon>
        <taxon>Pseudomonas</taxon>
    </lineage>
</organism>
<evidence type="ECO:0008006" key="3">
    <source>
        <dbReference type="Google" id="ProtNLM"/>
    </source>
</evidence>
<protein>
    <recommendedName>
        <fullName evidence="3">Integrase</fullName>
    </recommendedName>
</protein>
<proteinExistence type="predicted"/>
<evidence type="ECO:0000313" key="2">
    <source>
        <dbReference type="Proteomes" id="UP000326729"/>
    </source>
</evidence>
<dbReference type="EMBL" id="CABVGY010000003">
    <property type="protein sequence ID" value="VVM48005.1"/>
    <property type="molecule type" value="Genomic_DNA"/>
</dbReference>